<proteinExistence type="predicted"/>
<protein>
    <submittedName>
        <fullName evidence="1">Variant surface glycoprotein 1125.2715</fullName>
    </submittedName>
</protein>
<organism evidence="1">
    <name type="scientific">Trypanosoma brucei</name>
    <dbReference type="NCBI Taxonomy" id="5691"/>
    <lineage>
        <taxon>Eukaryota</taxon>
        <taxon>Discoba</taxon>
        <taxon>Euglenozoa</taxon>
        <taxon>Kinetoplastea</taxon>
        <taxon>Metakinetoplastina</taxon>
        <taxon>Trypanosomatida</taxon>
        <taxon>Trypanosomatidae</taxon>
        <taxon>Trypanosoma</taxon>
    </lineage>
</organism>
<dbReference type="AlphaFoldDB" id="A0A1J0R8K2"/>
<sequence>MQCQRNAAVGETLEMVRSKAFIVCFIVVITTASEAEVQFTNTPRANCADACKCQQRLTALIAHVKSRVTMATQKVAANSDITSKLVTLSLSSEKRRKGKYGPVAAIALQKAAEGSKLLADNAKGAGDLIDHLTRLHAAYDALRGTATKTNAAKITPGSSSNFVDAPITGATHSGPKHAECPAAIAPDSDTITDKNFNAKQGVAIPVLQGAVKISCTNAAGSGACTGVVQNTDYLQIKLDRHATDAFANPDTAMDTNTEKIIMKLTDHLTHVTDEHTDGNISAGFTAVKKLETIADLTSGGSYLTDGNLKRLVATLAVDLSPTTKIEAQAKKDRPKRNRHIIWKQRYRHSRARISEDRHRNSNILQQ</sequence>
<accession>A0A1J0R8K2</accession>
<dbReference type="EMBL" id="KX700207">
    <property type="protein sequence ID" value="APD74163.1"/>
    <property type="molecule type" value="Genomic_DNA"/>
</dbReference>
<name>A0A1J0R8K2_9TRYP</name>
<reference evidence="1" key="1">
    <citation type="submission" date="2016-08" db="EMBL/GenBank/DDBJ databases">
        <title>VSG repertoire of Trypanosoma brucei EATRO 1125.</title>
        <authorList>
            <person name="Cross G.A."/>
        </authorList>
    </citation>
    <scope>NUCLEOTIDE SEQUENCE</scope>
    <source>
        <strain evidence="1">EATRO 1125</strain>
    </source>
</reference>
<dbReference type="VEuPathDB" id="TriTrypDB:Tb427_000571500"/>
<evidence type="ECO:0000313" key="1">
    <source>
        <dbReference type="EMBL" id="APD74163.1"/>
    </source>
</evidence>